<sequence>MNIRVQDYFDHPYIYVDPRETKPFESYTNEQVENIRLLSVTADPTQMARPFGSATYRIQKYPGDLDLQEEFFDCCTMEHVVKKFAKKLQDVVKRINKSKLHYFSEFKAGVDSRYDINIGKIKDGIYTPSLNLTDKIKRLYGKGLLNDKEHETLMRALSNEVLGGDEYDVVNYTLRERKVLRWTDEEVLKGQKKLPKNKIISLSNALKAKSNVKIDMIAYVNDQFVEVTNFYILILINPDSGTLDTINFDFDYLDDQVLGKQYDIQIKDEVQKLYYSNMYYSPFKMVKRMWAYSRSFRMMDDVNTLLPIVGGNISLLYQIVSELNTILRLYEVGKSTPEKTINKRLERLAYNLANVVELDKEMLVNITAVIDSLETYRGQQKAIQMKQFVIKPLKNFINGLTIIKLNQIGYNPPPERFLPYPLKYGAITRIPFEDVQNPLNKY</sequence>
<evidence type="ECO:0000313" key="3">
    <source>
        <dbReference type="Proteomes" id="UP000005001"/>
    </source>
</evidence>
<dbReference type="EMBL" id="JN603369">
    <property type="protein sequence ID" value="AFH75274.1"/>
    <property type="molecule type" value="Genomic_DNA"/>
</dbReference>
<evidence type="ECO:0000313" key="4">
    <source>
        <dbReference type="Proteomes" id="UP000241006"/>
    </source>
</evidence>
<proteinExistence type="predicted"/>
<name>I0CER1_9VIRU</name>
<evidence type="ECO:0000313" key="1">
    <source>
        <dbReference type="EMBL" id="AFH75274.1"/>
    </source>
</evidence>
<dbReference type="EMBL" id="MG676470">
    <property type="protein sequence ID" value="AUG85007.1"/>
    <property type="molecule type" value="Genomic_DNA"/>
</dbReference>
<dbReference type="Proteomes" id="UP000241006">
    <property type="component" value="Segment"/>
</dbReference>
<accession>I0CER1</accession>
<gene>
    <name evidence="1" type="ORF">Sputnik2_R21</name>
</gene>
<dbReference type="Proteomes" id="UP000005001">
    <property type="component" value="Segment"/>
</dbReference>
<reference evidence="2 4" key="2">
    <citation type="submission" date="2017-12" db="EMBL/GenBank/DDBJ databases">
        <title>The genome of Rio Negro, a Sputnik-2 isolate.</title>
        <authorList>
            <person name="Borges I."/>
            <person name="Karen L."/>
            <person name="Assis F."/>
            <person name="Abrahao J."/>
        </authorList>
    </citation>
    <scope>NUCLEOTIDE SEQUENCE [LARGE SCALE GENOMIC DNA]</scope>
    <source>
        <strain evidence="2">Rio Negro</strain>
    </source>
</reference>
<protein>
    <submittedName>
        <fullName evidence="1">Uncharacterized protein</fullName>
    </submittedName>
</protein>
<organism evidence="1 3">
    <name type="scientific">Sputnik virophage 2</name>
    <dbReference type="NCBI Taxonomy" id="1133031"/>
    <lineage>
        <taxon>Viruses</taxon>
        <taxon>Varidnaviria</taxon>
        <taxon>Bamfordvirae</taxon>
        <taxon>Preplasmiviricota</taxon>
        <taxon>Polisuviricotina</taxon>
        <taxon>Virophaviricetes</taxon>
        <taxon>Mividavirales</taxon>
        <taxon>Sputniviroviridae</taxon>
        <taxon>Sputnikvirus</taxon>
        <taxon>Sputnikvirus mimiviri</taxon>
        <taxon>Mimivirus-dependent virus Sputnik</taxon>
    </lineage>
</organism>
<evidence type="ECO:0000313" key="2">
    <source>
        <dbReference type="EMBL" id="AUG85007.1"/>
    </source>
</evidence>
<reference evidence="1 3" key="1">
    <citation type="journal article" date="2012" name="Proc. Natl. Acad. Sci. U.S.A.">
        <title>Provirophages and transpovirons as the diverse mobilome of giant viruses.</title>
        <authorList>
            <person name="Desnues C."/>
            <person name="La Scola B."/>
            <person name="Yutin N."/>
            <person name="Fournous G."/>
            <person name="Robert C."/>
            <person name="Azza S."/>
            <person name="Jardot P."/>
            <person name="Monteil S."/>
            <person name="Campocasso A."/>
            <person name="Koonin E.V."/>
            <person name="Raoult D."/>
        </authorList>
    </citation>
    <scope>NUCLEOTIDE SEQUENCE [LARGE SCALE GENOMIC DNA]</scope>
</reference>